<dbReference type="EMBL" id="JAPQKO010000001">
    <property type="protein sequence ID" value="KAJ5182530.1"/>
    <property type="molecule type" value="Genomic_DNA"/>
</dbReference>
<name>A0A9W9LYQ6_9EURO</name>
<sequence>MAGNKTIPADRNLCYATEETVPPTDWQSETTSLASSAYQGVLENGRRYPSFNGRESHLPSDEQMFEAYEASHIVALTLEPNQENPLFQAPLDKPPKHVLDIGTGKGSWAIYRPRHGPLPSPGNWLPPNCIMEVDDILQPWTWREPFDLVHLRILDASFTPQETDHLYSQCYDHIAPGGWIEQLEISALIECDDDSVPSDNVLYTWGPQLTRAAQKAGRPLGMMQRMGDSIKKAGFTDIRVRDDKWPIGPWPKDKSLKEAGAVNFQHWIAGMEGYSMWLLTRFGHPVPWSKEEVQVYVAKMRKELSNAHFHCYHRARRVWARKPADIDLRSRERS</sequence>
<accession>A0A9W9LYQ6</accession>
<protein>
    <recommendedName>
        <fullName evidence="3">S-adenosyl-L-methionine-dependent methyltransferase</fullName>
    </recommendedName>
</protein>
<proteinExistence type="predicted"/>
<dbReference type="InterPro" id="IPR029063">
    <property type="entry name" value="SAM-dependent_MTases_sf"/>
</dbReference>
<keyword evidence="2" id="KW-1185">Reference proteome</keyword>
<dbReference type="PANTHER" id="PTHR43591">
    <property type="entry name" value="METHYLTRANSFERASE"/>
    <property type="match status" value="1"/>
</dbReference>
<dbReference type="Proteomes" id="UP001146351">
    <property type="component" value="Unassembled WGS sequence"/>
</dbReference>
<evidence type="ECO:0000313" key="2">
    <source>
        <dbReference type="Proteomes" id="UP001146351"/>
    </source>
</evidence>
<reference evidence="1" key="2">
    <citation type="journal article" date="2023" name="IMA Fungus">
        <title>Comparative genomic study of the Penicillium genus elucidates a diverse pangenome and 15 lateral gene transfer events.</title>
        <authorList>
            <person name="Petersen C."/>
            <person name="Sorensen T."/>
            <person name="Nielsen M.R."/>
            <person name="Sondergaard T.E."/>
            <person name="Sorensen J.L."/>
            <person name="Fitzpatrick D.A."/>
            <person name="Frisvad J.C."/>
            <person name="Nielsen K.L."/>
        </authorList>
    </citation>
    <scope>NUCLEOTIDE SEQUENCE</scope>
    <source>
        <strain evidence="1">IBT 21917</strain>
    </source>
</reference>
<dbReference type="AlphaFoldDB" id="A0A9W9LYQ6"/>
<reference evidence="1" key="1">
    <citation type="submission" date="2022-11" db="EMBL/GenBank/DDBJ databases">
        <authorList>
            <person name="Petersen C."/>
        </authorList>
    </citation>
    <scope>NUCLEOTIDE SEQUENCE</scope>
    <source>
        <strain evidence="1">IBT 21917</strain>
    </source>
</reference>
<dbReference type="Gene3D" id="3.40.50.150">
    <property type="entry name" value="Vaccinia Virus protein VP39"/>
    <property type="match status" value="1"/>
</dbReference>
<dbReference type="OrthoDB" id="529367at2759"/>
<organism evidence="1 2">
    <name type="scientific">Penicillium capsulatum</name>
    <dbReference type="NCBI Taxonomy" id="69766"/>
    <lineage>
        <taxon>Eukaryota</taxon>
        <taxon>Fungi</taxon>
        <taxon>Dikarya</taxon>
        <taxon>Ascomycota</taxon>
        <taxon>Pezizomycotina</taxon>
        <taxon>Eurotiomycetes</taxon>
        <taxon>Eurotiomycetidae</taxon>
        <taxon>Eurotiales</taxon>
        <taxon>Aspergillaceae</taxon>
        <taxon>Penicillium</taxon>
    </lineage>
</organism>
<dbReference type="SUPFAM" id="SSF53335">
    <property type="entry name" value="S-adenosyl-L-methionine-dependent methyltransferases"/>
    <property type="match status" value="1"/>
</dbReference>
<evidence type="ECO:0008006" key="3">
    <source>
        <dbReference type="Google" id="ProtNLM"/>
    </source>
</evidence>
<comment type="caution">
    <text evidence="1">The sequence shown here is derived from an EMBL/GenBank/DDBJ whole genome shotgun (WGS) entry which is preliminary data.</text>
</comment>
<dbReference type="GO" id="GO:0008168">
    <property type="term" value="F:methyltransferase activity"/>
    <property type="evidence" value="ECO:0007669"/>
    <property type="project" value="TreeGrafter"/>
</dbReference>
<gene>
    <name evidence="1" type="ORF">N7492_000146</name>
</gene>
<dbReference type="PANTHER" id="PTHR43591:SF105">
    <property type="entry name" value="METHYLTRANSFERASE DOMAIN-CONTAINING PROTEIN-RELATED"/>
    <property type="match status" value="1"/>
</dbReference>
<evidence type="ECO:0000313" key="1">
    <source>
        <dbReference type="EMBL" id="KAJ5182530.1"/>
    </source>
</evidence>
<dbReference type="CDD" id="cd02440">
    <property type="entry name" value="AdoMet_MTases"/>
    <property type="match status" value="1"/>
</dbReference>